<keyword evidence="3 8" id="KW-0808">Transferase</keyword>
<dbReference type="RefSeq" id="XP_021858939.1">
    <property type="nucleotide sequence ID" value="XM_022003247.2"/>
</dbReference>
<protein>
    <submittedName>
        <fullName evidence="8">Probable xyloglucan galactosyltransferase GT11</fullName>
    </submittedName>
</protein>
<keyword evidence="4" id="KW-0812">Transmembrane</keyword>
<keyword evidence="3 8" id="KW-0328">Glycosyltransferase</keyword>
<dbReference type="GO" id="GO:0000139">
    <property type="term" value="C:Golgi membrane"/>
    <property type="evidence" value="ECO:0007669"/>
    <property type="project" value="UniProtKB-SubCell"/>
</dbReference>
<sequence length="505" mass="57930">MVKKMVNRSCQKNFCFVIAAALGFVLLCFSVPDFEYITSYANAVRQSKGSDPITPGSGKSQQQDPCSGRYIYMHDLPPRFNQDLVTKCQTLRKRFNFCPYVENEGFGSNIKLNNSSEDSSESVMSGESWYATSQSILEVIFHTRMKQYECLTSNSSLASAIYAPFYPGLEVGRYLFGGFSSSVKDAGGLDFTTWLTGRPEWARMFGWDHFFVSGRITWDFRRPTYIGPNWGSNFMNLPQTNNMTMLTVDSSPYADNDFAVPYPTDFHPSNDSEVLQWQEQVRKMRRAHLFAFAGAPRYYKGSIRGELINQCKKAPRNHCKLVTCVPKNKANCNNPDVIIKAFLMSNFCLQPTGDSDTRRSTFDAILTGCIPVFFHPGSAYTQYFWHLPKNYTSYSVFIPIQGIKSGTLRVEQVLHQIPQDVVTAMREKVIQLIPRIIYARHKLKTTEDAFDIAIKGVLERIEDVRRQIQQGKDPRSRFPEKSTWKYYLTGKLEKHEWDSFFRSKQ</sequence>
<proteinExistence type="inferred from homology"/>
<evidence type="ECO:0000256" key="4">
    <source>
        <dbReference type="ARBA" id="ARBA00022968"/>
    </source>
</evidence>
<keyword evidence="7" id="KW-1185">Reference proteome</keyword>
<dbReference type="InterPro" id="IPR004263">
    <property type="entry name" value="Exostosin"/>
</dbReference>
<comment type="subcellular location">
    <subcellularLocation>
        <location evidence="1">Golgi apparatus membrane</location>
        <topology evidence="1">Single-pass type II membrane protein</topology>
    </subcellularLocation>
</comment>
<evidence type="ECO:0000256" key="3">
    <source>
        <dbReference type="ARBA" id="ARBA00022676"/>
    </source>
</evidence>
<keyword evidence="5" id="KW-0333">Golgi apparatus</keyword>
<dbReference type="Pfam" id="PF03016">
    <property type="entry name" value="Exostosin_GT47"/>
    <property type="match status" value="1"/>
</dbReference>
<dbReference type="PANTHER" id="PTHR11062">
    <property type="entry name" value="EXOSTOSIN HEPARAN SULFATE GLYCOSYLTRANSFERASE -RELATED"/>
    <property type="match status" value="1"/>
</dbReference>
<comment type="similarity">
    <text evidence="2">Belongs to the glycosyltransferase 47 family.</text>
</comment>
<gene>
    <name evidence="8" type="primary">LOC110798104</name>
</gene>
<dbReference type="GO" id="GO:0016757">
    <property type="term" value="F:glycosyltransferase activity"/>
    <property type="evidence" value="ECO:0007669"/>
    <property type="project" value="UniProtKB-KW"/>
</dbReference>
<name>A0A9R0K583_SPIOL</name>
<dbReference type="InterPro" id="IPR040911">
    <property type="entry name" value="Exostosin_GT47"/>
</dbReference>
<dbReference type="Proteomes" id="UP000813463">
    <property type="component" value="Chromosome 2"/>
</dbReference>
<keyword evidence="4" id="KW-0735">Signal-anchor</keyword>
<reference evidence="7" key="1">
    <citation type="journal article" date="2021" name="Nat. Commun.">
        <title>Genomic analyses provide insights into spinach domestication and the genetic basis of agronomic traits.</title>
        <authorList>
            <person name="Cai X."/>
            <person name="Sun X."/>
            <person name="Xu C."/>
            <person name="Sun H."/>
            <person name="Wang X."/>
            <person name="Ge C."/>
            <person name="Zhang Z."/>
            <person name="Wang Q."/>
            <person name="Fei Z."/>
            <person name="Jiao C."/>
            <person name="Wang Q."/>
        </authorList>
    </citation>
    <scope>NUCLEOTIDE SEQUENCE [LARGE SCALE GENOMIC DNA]</scope>
    <source>
        <strain evidence="7">cv. Varoflay</strain>
    </source>
</reference>
<evidence type="ECO:0000256" key="2">
    <source>
        <dbReference type="ARBA" id="ARBA00010271"/>
    </source>
</evidence>
<organism evidence="7 8">
    <name type="scientific">Spinacia oleracea</name>
    <name type="common">Spinach</name>
    <dbReference type="NCBI Taxonomy" id="3562"/>
    <lineage>
        <taxon>Eukaryota</taxon>
        <taxon>Viridiplantae</taxon>
        <taxon>Streptophyta</taxon>
        <taxon>Embryophyta</taxon>
        <taxon>Tracheophyta</taxon>
        <taxon>Spermatophyta</taxon>
        <taxon>Magnoliopsida</taxon>
        <taxon>eudicotyledons</taxon>
        <taxon>Gunneridae</taxon>
        <taxon>Pentapetalae</taxon>
        <taxon>Caryophyllales</taxon>
        <taxon>Chenopodiaceae</taxon>
        <taxon>Chenopodioideae</taxon>
        <taxon>Anserineae</taxon>
        <taxon>Spinacia</taxon>
    </lineage>
</organism>
<evidence type="ECO:0000256" key="1">
    <source>
        <dbReference type="ARBA" id="ARBA00004323"/>
    </source>
</evidence>
<dbReference type="GeneID" id="110798104"/>
<evidence type="ECO:0000313" key="8">
    <source>
        <dbReference type="RefSeq" id="XP_021858939.1"/>
    </source>
</evidence>
<evidence type="ECO:0000256" key="5">
    <source>
        <dbReference type="ARBA" id="ARBA00023034"/>
    </source>
</evidence>
<dbReference type="PANTHER" id="PTHR11062:SF394">
    <property type="entry name" value="XYLOGLUCAN GALACTOSYLTRANSFERASE GT11-RELATED"/>
    <property type="match status" value="1"/>
</dbReference>
<evidence type="ECO:0000259" key="6">
    <source>
        <dbReference type="Pfam" id="PF03016"/>
    </source>
</evidence>
<reference evidence="8" key="2">
    <citation type="submission" date="2025-08" db="UniProtKB">
        <authorList>
            <consortium name="RefSeq"/>
        </authorList>
    </citation>
    <scope>IDENTIFICATION</scope>
    <source>
        <tissue evidence="8">Leaf</tissue>
    </source>
</reference>
<dbReference type="OrthoDB" id="1924787at2759"/>
<accession>A0A9R0K583</accession>
<dbReference type="AlphaFoldDB" id="A0A9R0K583"/>
<dbReference type="KEGG" id="soe:110798104"/>
<feature type="domain" description="Exostosin GT47" evidence="6">
    <location>
        <begin position="66"/>
        <end position="405"/>
    </location>
</feature>
<evidence type="ECO:0000313" key="7">
    <source>
        <dbReference type="Proteomes" id="UP000813463"/>
    </source>
</evidence>